<feature type="transmembrane region" description="Helical" evidence="1">
    <location>
        <begin position="112"/>
        <end position="131"/>
    </location>
</feature>
<keyword evidence="1" id="KW-0472">Membrane</keyword>
<evidence type="ECO:0000256" key="1">
    <source>
        <dbReference type="SAM" id="Phobius"/>
    </source>
</evidence>
<reference evidence="2 3" key="1">
    <citation type="submission" date="2020-05" db="EMBL/GenBank/DDBJ databases">
        <title>MicrobeNet Type strains.</title>
        <authorList>
            <person name="Nicholson A.C."/>
        </authorList>
    </citation>
    <scope>NUCLEOTIDE SEQUENCE [LARGE SCALE GENOMIC DNA]</scope>
    <source>
        <strain evidence="2 3">JCM 14547</strain>
    </source>
</reference>
<feature type="transmembrane region" description="Helical" evidence="1">
    <location>
        <begin position="167"/>
        <end position="184"/>
    </location>
</feature>
<keyword evidence="1" id="KW-1133">Transmembrane helix</keyword>
<proteinExistence type="predicted"/>
<feature type="transmembrane region" description="Helical" evidence="1">
    <location>
        <begin position="71"/>
        <end position="92"/>
    </location>
</feature>
<comment type="caution">
    <text evidence="2">The sequence shown here is derived from an EMBL/GenBank/DDBJ whole genome shotgun (WGS) entry which is preliminary data.</text>
</comment>
<keyword evidence="1" id="KW-0812">Transmembrane</keyword>
<feature type="transmembrane region" description="Helical" evidence="1">
    <location>
        <begin position="40"/>
        <end position="59"/>
    </location>
</feature>
<protein>
    <submittedName>
        <fullName evidence="2">Uncharacterized protein</fullName>
    </submittedName>
</protein>
<feature type="transmembrane region" description="Helical" evidence="1">
    <location>
        <begin position="137"/>
        <end position="155"/>
    </location>
</feature>
<dbReference type="Proteomes" id="UP000555552">
    <property type="component" value="Unassembled WGS sequence"/>
</dbReference>
<accession>A0A849BMV0</accession>
<feature type="transmembrane region" description="Helical" evidence="1">
    <location>
        <begin position="190"/>
        <end position="209"/>
    </location>
</feature>
<keyword evidence="3" id="KW-1185">Reference proteome</keyword>
<name>A0A849BMV0_9ACTN</name>
<dbReference type="RefSeq" id="WP_171201968.1">
    <property type="nucleotide sequence ID" value="NZ_BAAANP010000001.1"/>
</dbReference>
<evidence type="ECO:0000313" key="3">
    <source>
        <dbReference type="Proteomes" id="UP000555552"/>
    </source>
</evidence>
<dbReference type="EMBL" id="JABEMA010000021">
    <property type="protein sequence ID" value="NNH22112.1"/>
    <property type="molecule type" value="Genomic_DNA"/>
</dbReference>
<sequence>MGTTTQHDQDDAGLDPREALALLDAERTRTQQRLVPDLRLLYGTWGVAWLVGFLVLWGSTTGRGPLALPPAAGGVVFAGLLVAAVVVTGVHIARRTAGVRGASSTQGAMYGWAWLLGFGCMASVMASAAGAGASPDVLGVLGPAVSGLVVGLLYLGGGAMWQDRAQYSLGVWILLSSAVGALAGHPSNHLVMGLLGGGGFLVAALVVAARGPRAGAPA</sequence>
<organism evidence="2 3">
    <name type="scientific">Pseudokineococcus marinus</name>
    <dbReference type="NCBI Taxonomy" id="351215"/>
    <lineage>
        <taxon>Bacteria</taxon>
        <taxon>Bacillati</taxon>
        <taxon>Actinomycetota</taxon>
        <taxon>Actinomycetes</taxon>
        <taxon>Kineosporiales</taxon>
        <taxon>Kineosporiaceae</taxon>
        <taxon>Pseudokineococcus</taxon>
    </lineage>
</organism>
<gene>
    <name evidence="2" type="ORF">HLB09_03225</name>
</gene>
<dbReference type="AlphaFoldDB" id="A0A849BMV0"/>
<evidence type="ECO:0000313" key="2">
    <source>
        <dbReference type="EMBL" id="NNH22112.1"/>
    </source>
</evidence>